<dbReference type="VEuPathDB" id="FungiDB:MFRU_018g01010"/>
<feature type="region of interest" description="Disordered" evidence="1">
    <location>
        <begin position="338"/>
        <end position="371"/>
    </location>
</feature>
<evidence type="ECO:0000313" key="4">
    <source>
        <dbReference type="Proteomes" id="UP000322873"/>
    </source>
</evidence>
<gene>
    <name evidence="3" type="ORF">EYC84_002006</name>
</gene>
<dbReference type="AlphaFoldDB" id="A0A5M9JS44"/>
<evidence type="ECO:0000256" key="1">
    <source>
        <dbReference type="SAM" id="MobiDB-lite"/>
    </source>
</evidence>
<name>A0A5M9JS44_MONFR</name>
<sequence length="371" mass="41350">MSYHRSEGEGLDQSTDWSEWRWDSTGRSYRTRTGPTGVQEYSYYYSEAEQQSATPRSPGPVGFNYANNPQPTYSPPTTTSTNAYTTSQAYNYGAIAQDTTATPSYASPATIQNYYTVSNTTDRGYGTVPNLYNPNTAWSLSNSYPPAGNMATSSIEATTHGYKEHAGLEQNEFWKVGRVFMMVWTEPARQSTVPGNGAASNGSQLSRGSQYFSTYLGAWAYSEIRRFVVVRKNHGSSICCSIHTYSGQATLKPNLPAANLHTIIYTSPTCPDQHRLMVNGQCVEEQLTKDPIHVIREREDDEGHLNRLSRLNYSKVYTVEHHALVLNIGMVASSSMSSLLKDSRPPAPAGQSSSHHNKHHRFRRSHRDGHH</sequence>
<evidence type="ECO:0000259" key="2">
    <source>
        <dbReference type="Pfam" id="PF20233"/>
    </source>
</evidence>
<dbReference type="PANTHER" id="PTHR35391">
    <property type="entry name" value="C2H2-TYPE DOMAIN-CONTAINING PROTEIN-RELATED"/>
    <property type="match status" value="1"/>
</dbReference>
<comment type="caution">
    <text evidence="3">The sequence shown here is derived from an EMBL/GenBank/DDBJ whole genome shotgun (WGS) entry which is preliminary data.</text>
</comment>
<dbReference type="Pfam" id="PF20233">
    <property type="entry name" value="DUF6590"/>
    <property type="match status" value="1"/>
</dbReference>
<feature type="compositionally biased region" description="Basic residues" evidence="1">
    <location>
        <begin position="355"/>
        <end position="371"/>
    </location>
</feature>
<keyword evidence="4" id="KW-1185">Reference proteome</keyword>
<proteinExistence type="predicted"/>
<dbReference type="PANTHER" id="PTHR35391:SF5">
    <property type="entry name" value="DUF6590 DOMAIN-CONTAINING PROTEIN"/>
    <property type="match status" value="1"/>
</dbReference>
<feature type="domain" description="DUF6590" evidence="2">
    <location>
        <begin position="172"/>
        <end position="340"/>
    </location>
</feature>
<evidence type="ECO:0000313" key="3">
    <source>
        <dbReference type="EMBL" id="KAA8572081.1"/>
    </source>
</evidence>
<dbReference type="InterPro" id="IPR046497">
    <property type="entry name" value="DUF6590"/>
</dbReference>
<dbReference type="EMBL" id="VICG01000005">
    <property type="protein sequence ID" value="KAA8572081.1"/>
    <property type="molecule type" value="Genomic_DNA"/>
</dbReference>
<dbReference type="Proteomes" id="UP000322873">
    <property type="component" value="Unassembled WGS sequence"/>
</dbReference>
<accession>A0A5M9JS44</accession>
<protein>
    <recommendedName>
        <fullName evidence="2">DUF6590 domain-containing protein</fullName>
    </recommendedName>
</protein>
<organism evidence="3 4">
    <name type="scientific">Monilinia fructicola</name>
    <name type="common">Brown rot fungus</name>
    <name type="synonym">Ciboria fructicola</name>
    <dbReference type="NCBI Taxonomy" id="38448"/>
    <lineage>
        <taxon>Eukaryota</taxon>
        <taxon>Fungi</taxon>
        <taxon>Dikarya</taxon>
        <taxon>Ascomycota</taxon>
        <taxon>Pezizomycotina</taxon>
        <taxon>Leotiomycetes</taxon>
        <taxon>Helotiales</taxon>
        <taxon>Sclerotiniaceae</taxon>
        <taxon>Monilinia</taxon>
    </lineage>
</organism>
<reference evidence="3 4" key="1">
    <citation type="submission" date="2019-06" db="EMBL/GenBank/DDBJ databases">
        <title>Genome Sequence of the Brown Rot Fungal Pathogen Monilinia fructicola.</title>
        <authorList>
            <person name="De Miccolis Angelini R.M."/>
            <person name="Landi L."/>
            <person name="Abate D."/>
            <person name="Pollastro S."/>
            <person name="Romanazzi G."/>
            <person name="Faretra F."/>
        </authorList>
    </citation>
    <scope>NUCLEOTIDE SEQUENCE [LARGE SCALE GENOMIC DNA]</scope>
    <source>
        <strain evidence="3 4">Mfrc123</strain>
    </source>
</reference>